<protein>
    <submittedName>
        <fullName evidence="1">Uncharacterized protein</fullName>
    </submittedName>
</protein>
<accession>A0A6C0C7W7</accession>
<proteinExistence type="predicted"/>
<dbReference type="AlphaFoldDB" id="A0A6C0C7W7"/>
<organism evidence="1">
    <name type="scientific">viral metagenome</name>
    <dbReference type="NCBI Taxonomy" id="1070528"/>
    <lineage>
        <taxon>unclassified sequences</taxon>
        <taxon>metagenomes</taxon>
        <taxon>organismal metagenomes</taxon>
    </lineage>
</organism>
<name>A0A6C0C7W7_9ZZZZ</name>
<reference evidence="1" key="1">
    <citation type="journal article" date="2020" name="Nature">
        <title>Giant virus diversity and host interactions through global metagenomics.</title>
        <authorList>
            <person name="Schulz F."/>
            <person name="Roux S."/>
            <person name="Paez-Espino D."/>
            <person name="Jungbluth S."/>
            <person name="Walsh D.A."/>
            <person name="Denef V.J."/>
            <person name="McMahon K.D."/>
            <person name="Konstantinidis K.T."/>
            <person name="Eloe-Fadrosh E.A."/>
            <person name="Kyrpides N.C."/>
            <person name="Woyke T."/>
        </authorList>
    </citation>
    <scope>NUCLEOTIDE SEQUENCE</scope>
    <source>
        <strain evidence="1">GVMAG-M-3300020187-37</strain>
    </source>
</reference>
<evidence type="ECO:0000313" key="1">
    <source>
        <dbReference type="EMBL" id="QHS99613.1"/>
    </source>
</evidence>
<sequence length="104" mass="12531">MSQLERTIKDLIIFYVKENYNNYLIENNLSFIHGDELKKVIIELYDSKKNHLKEFLKSSLKELLKDDYPGDLTINNICYEIFEDDELCKNRIYVEIKIHQENNI</sequence>
<dbReference type="EMBL" id="MN739345">
    <property type="protein sequence ID" value="QHS99613.1"/>
    <property type="molecule type" value="Genomic_DNA"/>
</dbReference>